<dbReference type="SUPFAM" id="SSF52309">
    <property type="entry name" value="N-(deoxy)ribosyltransferase-like"/>
    <property type="match status" value="1"/>
</dbReference>
<protein>
    <recommendedName>
        <fullName evidence="2">DUF4406 domain-containing protein</fullName>
    </recommendedName>
</protein>
<name>A0A8S5SDG8_9CAUD</name>
<proteinExistence type="predicted"/>
<evidence type="ECO:0000313" key="1">
    <source>
        <dbReference type="EMBL" id="DAF48727.1"/>
    </source>
</evidence>
<organism evidence="1">
    <name type="scientific">Siphoviridae sp. ctrCv3</name>
    <dbReference type="NCBI Taxonomy" id="2827954"/>
    <lineage>
        <taxon>Viruses</taxon>
        <taxon>Duplodnaviria</taxon>
        <taxon>Heunggongvirae</taxon>
        <taxon>Uroviricota</taxon>
        <taxon>Caudoviricetes</taxon>
    </lineage>
</organism>
<dbReference type="Gene3D" id="3.40.50.450">
    <property type="match status" value="1"/>
</dbReference>
<dbReference type="Pfam" id="PF14359">
    <property type="entry name" value="DUF4406"/>
    <property type="match status" value="1"/>
</dbReference>
<reference evidence="1" key="1">
    <citation type="journal article" date="2021" name="Proc. Natl. Acad. Sci. U.S.A.">
        <title>A Catalog of Tens of Thousands of Viruses from Human Metagenomes Reveals Hidden Associations with Chronic Diseases.</title>
        <authorList>
            <person name="Tisza M.J."/>
            <person name="Buck C.B."/>
        </authorList>
    </citation>
    <scope>NUCLEOTIDE SEQUENCE</scope>
    <source>
        <strain evidence="1">CtrCv3</strain>
    </source>
</reference>
<sequence>MIIYLAGKITGNPEYRKQFAAAKAELEAEGHIVLNPAELPEGMSPAAYMRICFAMIDTADELRVIRGWERSSGATLEVPYCIYIGKPVRNVYGQRVGVGVE</sequence>
<dbReference type="InterPro" id="IPR025518">
    <property type="entry name" value="DUF4406"/>
</dbReference>
<dbReference type="EMBL" id="BK032572">
    <property type="protein sequence ID" value="DAF48727.1"/>
    <property type="molecule type" value="Genomic_DNA"/>
</dbReference>
<evidence type="ECO:0008006" key="2">
    <source>
        <dbReference type="Google" id="ProtNLM"/>
    </source>
</evidence>
<accession>A0A8S5SDG8</accession>